<comment type="caution">
    <text evidence="6">The sequence shown here is derived from an EMBL/GenBank/DDBJ whole genome shotgun (WGS) entry which is preliminary data.</text>
</comment>
<evidence type="ECO:0000313" key="6">
    <source>
        <dbReference type="EMBL" id="PAT40261.1"/>
    </source>
</evidence>
<keyword evidence="2 4" id="KW-0238">DNA-binding</keyword>
<dbReference type="Pfam" id="PF00440">
    <property type="entry name" value="TetR_N"/>
    <property type="match status" value="1"/>
</dbReference>
<evidence type="ECO:0000256" key="4">
    <source>
        <dbReference type="PROSITE-ProRule" id="PRU00335"/>
    </source>
</evidence>
<dbReference type="InterPro" id="IPR009057">
    <property type="entry name" value="Homeodomain-like_sf"/>
</dbReference>
<accession>A0A2A2ARA8</accession>
<evidence type="ECO:0000259" key="5">
    <source>
        <dbReference type="PROSITE" id="PS50977"/>
    </source>
</evidence>
<evidence type="ECO:0000313" key="7">
    <source>
        <dbReference type="Proteomes" id="UP000218644"/>
    </source>
</evidence>
<dbReference type="SUPFAM" id="SSF46689">
    <property type="entry name" value="Homeodomain-like"/>
    <property type="match status" value="1"/>
</dbReference>
<dbReference type="Gene3D" id="1.10.10.60">
    <property type="entry name" value="Homeodomain-like"/>
    <property type="match status" value="1"/>
</dbReference>
<gene>
    <name evidence="6" type="ORF">CK623_06115</name>
</gene>
<dbReference type="GO" id="GO:0003677">
    <property type="term" value="F:DNA binding"/>
    <property type="evidence" value="ECO:0007669"/>
    <property type="project" value="UniProtKB-UniRule"/>
</dbReference>
<dbReference type="InterPro" id="IPR001647">
    <property type="entry name" value="HTH_TetR"/>
</dbReference>
<protein>
    <submittedName>
        <fullName evidence="6">TetR family transcriptional regulator</fullName>
    </submittedName>
</protein>
<dbReference type="Gene3D" id="1.10.357.10">
    <property type="entry name" value="Tetracycline Repressor, domain 2"/>
    <property type="match status" value="1"/>
</dbReference>
<sequence length="218" mass="23949">MQDSTKKILRRGRPPSYDREAALQAIAGVFLQHGYHGTSLDDIASATGMQRPSLFGAFGHKPAMYLLALDWYVQKMLFMTEQALHHPQPLNTCLQGLLQRVIDTYHSGTAPGCLLLCTAPAVAAHMPEVAALLASTLQNMQRQFHDRLLQAQTEREFTSDNIEATAWLLVALVQSCATQARIGQTRAALMDSSHAALTQLLSSGLDGAPGRENRRRQD</sequence>
<dbReference type="SUPFAM" id="SSF48498">
    <property type="entry name" value="Tetracyclin repressor-like, C-terminal domain"/>
    <property type="match status" value="1"/>
</dbReference>
<evidence type="ECO:0000256" key="1">
    <source>
        <dbReference type="ARBA" id="ARBA00023015"/>
    </source>
</evidence>
<evidence type="ECO:0000256" key="2">
    <source>
        <dbReference type="ARBA" id="ARBA00023125"/>
    </source>
</evidence>
<reference evidence="6 7" key="1">
    <citation type="submission" date="2017-08" db="EMBL/GenBank/DDBJ databases">
        <title>WGS of Clinical strains of the CDC Group NO-1 linked to zoonotic infections in humans.</title>
        <authorList>
            <person name="Bernier A.-M."/>
            <person name="Bernard K."/>
        </authorList>
    </citation>
    <scope>NUCLEOTIDE SEQUENCE [LARGE SCALE GENOMIC DNA]</scope>
    <source>
        <strain evidence="6 7">NML79-0751</strain>
    </source>
</reference>
<keyword evidence="3" id="KW-0804">Transcription</keyword>
<dbReference type="InterPro" id="IPR011075">
    <property type="entry name" value="TetR_C"/>
</dbReference>
<feature type="domain" description="HTH tetR-type" evidence="5">
    <location>
        <begin position="16"/>
        <end position="76"/>
    </location>
</feature>
<dbReference type="AlphaFoldDB" id="A0A2A2ARA8"/>
<dbReference type="InterPro" id="IPR036271">
    <property type="entry name" value="Tet_transcr_reg_TetR-rel_C_sf"/>
</dbReference>
<dbReference type="EMBL" id="NSJD01000007">
    <property type="protein sequence ID" value="PAT40261.1"/>
    <property type="molecule type" value="Genomic_DNA"/>
</dbReference>
<dbReference type="PANTHER" id="PTHR47506:SF1">
    <property type="entry name" value="HTH-TYPE TRANSCRIPTIONAL REGULATOR YJDC"/>
    <property type="match status" value="1"/>
</dbReference>
<keyword evidence="1" id="KW-0805">Transcription regulation</keyword>
<dbReference type="Pfam" id="PF16925">
    <property type="entry name" value="TetR_C_13"/>
    <property type="match status" value="1"/>
</dbReference>
<dbReference type="PANTHER" id="PTHR47506">
    <property type="entry name" value="TRANSCRIPTIONAL REGULATORY PROTEIN"/>
    <property type="match status" value="1"/>
</dbReference>
<feature type="DNA-binding region" description="H-T-H motif" evidence="4">
    <location>
        <begin position="39"/>
        <end position="58"/>
    </location>
</feature>
<name>A0A2A2ARA8_9BURK</name>
<evidence type="ECO:0000256" key="3">
    <source>
        <dbReference type="ARBA" id="ARBA00023163"/>
    </source>
</evidence>
<organism evidence="6 7">
    <name type="scientific">Vandammella animalimorsus</name>
    <dbReference type="NCBI Taxonomy" id="2029117"/>
    <lineage>
        <taxon>Bacteria</taxon>
        <taxon>Pseudomonadati</taxon>
        <taxon>Pseudomonadota</taxon>
        <taxon>Betaproteobacteria</taxon>
        <taxon>Burkholderiales</taxon>
        <taxon>Comamonadaceae</taxon>
        <taxon>Vandammella</taxon>
    </lineage>
</organism>
<dbReference type="PROSITE" id="PS50977">
    <property type="entry name" value="HTH_TETR_2"/>
    <property type="match status" value="1"/>
</dbReference>
<dbReference type="Proteomes" id="UP000218644">
    <property type="component" value="Unassembled WGS sequence"/>
</dbReference>
<proteinExistence type="predicted"/>